<reference evidence="2" key="1">
    <citation type="submission" date="2020-04" db="EMBL/GenBank/DDBJ databases">
        <authorList>
            <person name="Alioto T."/>
            <person name="Alioto T."/>
            <person name="Gomez Garrido J."/>
        </authorList>
    </citation>
    <scope>NUCLEOTIDE SEQUENCE</scope>
    <source>
        <strain evidence="2">A484AB</strain>
    </source>
</reference>
<organism evidence="2 3">
    <name type="scientific">Paramuricea clavata</name>
    <name type="common">Red gorgonian</name>
    <name type="synonym">Violescent sea-whip</name>
    <dbReference type="NCBI Taxonomy" id="317549"/>
    <lineage>
        <taxon>Eukaryota</taxon>
        <taxon>Metazoa</taxon>
        <taxon>Cnidaria</taxon>
        <taxon>Anthozoa</taxon>
        <taxon>Octocorallia</taxon>
        <taxon>Malacalcyonacea</taxon>
        <taxon>Plexauridae</taxon>
        <taxon>Paramuricea</taxon>
    </lineage>
</organism>
<dbReference type="OrthoDB" id="6011447at2759"/>
<name>A0A6S7FUH3_PARCT</name>
<evidence type="ECO:0000256" key="1">
    <source>
        <dbReference type="SAM" id="MobiDB-lite"/>
    </source>
</evidence>
<feature type="region of interest" description="Disordered" evidence="1">
    <location>
        <begin position="166"/>
        <end position="211"/>
    </location>
</feature>
<proteinExistence type="predicted"/>
<gene>
    <name evidence="2" type="ORF">PACLA_8A018968</name>
</gene>
<accession>A0A6S7FUH3</accession>
<comment type="caution">
    <text evidence="2">The sequence shown here is derived from an EMBL/GenBank/DDBJ whole genome shotgun (WGS) entry which is preliminary data.</text>
</comment>
<dbReference type="Proteomes" id="UP001152795">
    <property type="component" value="Unassembled WGS sequence"/>
</dbReference>
<protein>
    <submittedName>
        <fullName evidence="2">Uncharacterized protein</fullName>
    </submittedName>
</protein>
<sequence length="549" mass="61915">MEKEHTSNRPANKFVDYFEAHKEKQIRDKMIKEVRKQAFIDGVYGQNPIEWQNFLSKDEISASVRSEGRSHRDATLSECLDALKTCSLRLYSNVVKALYDDGPYVISPAYHMFRKTYAEWKSMSSNERKSHISAFMAYIPTDDVLLRSRVRSSTLANRDDEEIEETIPNISLLEDETPDQVPPKSTDREDGLVVSQQISNSPPPNHSDPFKPVVKSQIVLNKPRRKLSVSLEEATVLKDVLPHHLLEDAFHKAEELINEPNSITKAASDDDRLRTVKSRYGSVPKSKSFQESIAEDLLQRKPTTSDGSFVIGSVNHSNIQQSSSMSTPAGLTRYLPFLSTASVFQSTNQYVVIGAQSSLAPLMTPREPTLTSAVQYSNRDSVTFQQPSTSSATCGQIQSQPCIGILQPQCRQLSGVDIQQHSNASNHFASWNSSMSPYRYELVLLPNSVTKCYGCYQEFTQGYRMPPNNLVVRHMDRRITGCDQSGQLLFSPDFKATYYHPVKEHIMLKNPVFDGRVIVAPVLSQMLSPDHLHVVNNVLNLDFNYLQDS</sequence>
<evidence type="ECO:0000313" key="3">
    <source>
        <dbReference type="Proteomes" id="UP001152795"/>
    </source>
</evidence>
<dbReference type="EMBL" id="CACRXK020000338">
    <property type="protein sequence ID" value="CAB3980943.1"/>
    <property type="molecule type" value="Genomic_DNA"/>
</dbReference>
<dbReference type="AlphaFoldDB" id="A0A6S7FUH3"/>
<keyword evidence="3" id="KW-1185">Reference proteome</keyword>
<evidence type="ECO:0000313" key="2">
    <source>
        <dbReference type="EMBL" id="CAB3980943.1"/>
    </source>
</evidence>